<feature type="non-terminal residue" evidence="1">
    <location>
        <position position="40"/>
    </location>
</feature>
<accession>A0ACA9QRS4</accession>
<protein>
    <submittedName>
        <fullName evidence="1">13183_t:CDS:1</fullName>
    </submittedName>
</protein>
<gene>
    <name evidence="1" type="ORF">DHETER_LOCUS14962</name>
</gene>
<dbReference type="Proteomes" id="UP000789702">
    <property type="component" value="Unassembled WGS sequence"/>
</dbReference>
<comment type="caution">
    <text evidence="1">The sequence shown here is derived from an EMBL/GenBank/DDBJ whole genome shotgun (WGS) entry which is preliminary data.</text>
</comment>
<reference evidence="1" key="1">
    <citation type="submission" date="2021-06" db="EMBL/GenBank/DDBJ databases">
        <authorList>
            <person name="Kallberg Y."/>
            <person name="Tangrot J."/>
            <person name="Rosling A."/>
        </authorList>
    </citation>
    <scope>NUCLEOTIDE SEQUENCE</scope>
    <source>
        <strain evidence="1">IL203A</strain>
    </source>
</reference>
<dbReference type="EMBL" id="CAJVPU010048758">
    <property type="protein sequence ID" value="CAG8756172.1"/>
    <property type="molecule type" value="Genomic_DNA"/>
</dbReference>
<proteinExistence type="predicted"/>
<name>A0ACA9QRS4_9GLOM</name>
<evidence type="ECO:0000313" key="2">
    <source>
        <dbReference type="Proteomes" id="UP000789702"/>
    </source>
</evidence>
<keyword evidence="2" id="KW-1185">Reference proteome</keyword>
<feature type="non-terminal residue" evidence="1">
    <location>
        <position position="1"/>
    </location>
</feature>
<sequence length="40" mass="4720">LKHPPRVENTLLELKHPPRIETPLKTAFLFGTLYRHRIVS</sequence>
<organism evidence="1 2">
    <name type="scientific">Dentiscutata heterogama</name>
    <dbReference type="NCBI Taxonomy" id="1316150"/>
    <lineage>
        <taxon>Eukaryota</taxon>
        <taxon>Fungi</taxon>
        <taxon>Fungi incertae sedis</taxon>
        <taxon>Mucoromycota</taxon>
        <taxon>Glomeromycotina</taxon>
        <taxon>Glomeromycetes</taxon>
        <taxon>Diversisporales</taxon>
        <taxon>Gigasporaceae</taxon>
        <taxon>Dentiscutata</taxon>
    </lineage>
</organism>
<evidence type="ECO:0000313" key="1">
    <source>
        <dbReference type="EMBL" id="CAG8756172.1"/>
    </source>
</evidence>